<feature type="compositionally biased region" description="Low complexity" evidence="1">
    <location>
        <begin position="566"/>
        <end position="576"/>
    </location>
</feature>
<evidence type="ECO:0000313" key="3">
    <source>
        <dbReference type="EMBL" id="GCB93137.1"/>
    </source>
</evidence>
<feature type="compositionally biased region" description="Low complexity" evidence="1">
    <location>
        <begin position="634"/>
        <end position="648"/>
    </location>
</feature>
<dbReference type="EMBL" id="BHXC01000007">
    <property type="protein sequence ID" value="GCB93137.1"/>
    <property type="molecule type" value="Genomic_DNA"/>
</dbReference>
<dbReference type="Pfam" id="PF13699">
    <property type="entry name" value="eCIS_core"/>
    <property type="match status" value="1"/>
</dbReference>
<feature type="compositionally biased region" description="Basic and acidic residues" evidence="1">
    <location>
        <begin position="504"/>
        <end position="517"/>
    </location>
</feature>
<feature type="compositionally biased region" description="Low complexity" evidence="1">
    <location>
        <begin position="367"/>
        <end position="397"/>
    </location>
</feature>
<feature type="compositionally biased region" description="Polar residues" evidence="1">
    <location>
        <begin position="321"/>
        <end position="330"/>
    </location>
</feature>
<feature type="compositionally biased region" description="Low complexity" evidence="1">
    <location>
        <begin position="760"/>
        <end position="779"/>
    </location>
</feature>
<dbReference type="AlphaFoldDB" id="A0A401R689"/>
<comment type="caution">
    <text evidence="3">The sequence shown here is derived from an EMBL/GenBank/DDBJ whole genome shotgun (WGS) entry which is preliminary data.</text>
</comment>
<sequence length="913" mass="92691">MSNTNRSATQDDRSARDARRRKRKERSAKSAAPEPKNIVSGAGQPLDLSVRRELEEQLGHDFSQVRLHTDRDSGRLADLMGADAFAVGRDVFFREGAYRPGTADGRRLLAHELLHTVQDPHGPGALRAGRDLGAVSLPQEAIEREAEDAAQESVRAAMLGTTRPDHPTPTVEPGQQTPGWLRYATVDADRHRSELIDPATLVDRLANGVLRSLRGDPEDRSKRARMQLAQLPDELQDAVLERLERRLLSSEQERLLDLVTEIEDDADMERSALDAPMVETDPAEELRFARESERRTANERRAQAEEPDPAPGPEKDEQAATGATGSTPRNGGTRKDGTTPQGGGAPGGPVADGGNAEQPSKEERGTPAADASGAPGAAPAAQAPQSASAAPGSPSADKTAAGEQSTDGKSAGGAQADGQRAGGKEDGKGTGADGKEGTERAGTPVASKEESAAKNRPGAVDALVAGKQLKSADKRGQEQPTGSPVAARAETQQPGAASTLDGVRTQDLDGPETHVDEDPFGQGSESEVDVGGGEPSAWDVTLQPDDYLPAQDLDVSAVPTADTLDPSSSGGASAPSFPAPPVTKADKVQAERDAEDAEDAAAESEPDTADDVDDAPAGAETGDADGAGAGGGPDDALAADRAAEARTAPGTASKDPKSGADPKAGPVAAQVGVAEAPGRPAGGGEAAEQASKEERGTPAAGEASGPGQEKGSAQAAGGKPAAAQSAGSGAQQQAAAAPADKAEPAGGAQASSPGRDSHVSGGSNSDASGGASANAAAGAQHEPSGGGTTSRTEQPPARTEAATEKSAPAGGEHGKGGAAPAAAPQTAKAAPEAPRPDRRARGGAGEGTPAGRGRGSAGARHEGCRPGRRRRRRQCGRAREEGQEGLRADPEPVQRLPRGGPVHRREAQAAQGT</sequence>
<feature type="compositionally biased region" description="Basic and acidic residues" evidence="1">
    <location>
        <begin position="422"/>
        <end position="439"/>
    </location>
</feature>
<evidence type="ECO:0000313" key="4">
    <source>
        <dbReference type="Proteomes" id="UP000288351"/>
    </source>
</evidence>
<feature type="compositionally biased region" description="Low complexity" evidence="1">
    <location>
        <begin position="710"/>
        <end position="748"/>
    </location>
</feature>
<feature type="compositionally biased region" description="Low complexity" evidence="1">
    <location>
        <begin position="615"/>
        <end position="624"/>
    </location>
</feature>
<evidence type="ECO:0000256" key="1">
    <source>
        <dbReference type="SAM" id="MobiDB-lite"/>
    </source>
</evidence>
<accession>A0A401R689</accession>
<evidence type="ECO:0000259" key="2">
    <source>
        <dbReference type="Pfam" id="PF13699"/>
    </source>
</evidence>
<feature type="compositionally biased region" description="Gly residues" evidence="1">
    <location>
        <begin position="340"/>
        <end position="351"/>
    </location>
</feature>
<feature type="compositionally biased region" description="Basic residues" evidence="1">
    <location>
        <begin position="866"/>
        <end position="876"/>
    </location>
</feature>
<feature type="compositionally biased region" description="Basic and acidic residues" evidence="1">
    <location>
        <begin position="877"/>
        <end position="892"/>
    </location>
</feature>
<feature type="compositionally biased region" description="Basic and acidic residues" evidence="1">
    <location>
        <begin position="289"/>
        <end position="304"/>
    </location>
</feature>
<dbReference type="InterPro" id="IPR025295">
    <property type="entry name" value="eCIS_core_dom"/>
</dbReference>
<dbReference type="Proteomes" id="UP000288351">
    <property type="component" value="Unassembled WGS sequence"/>
</dbReference>
<feature type="region of interest" description="Disordered" evidence="1">
    <location>
        <begin position="289"/>
        <end position="913"/>
    </location>
</feature>
<feature type="compositionally biased region" description="Acidic residues" evidence="1">
    <location>
        <begin position="593"/>
        <end position="614"/>
    </location>
</feature>
<feature type="domain" description="eCIS core" evidence="2">
    <location>
        <begin position="45"/>
        <end position="120"/>
    </location>
</feature>
<feature type="compositionally biased region" description="Gly residues" evidence="1">
    <location>
        <begin position="842"/>
        <end position="856"/>
    </location>
</feature>
<proteinExistence type="predicted"/>
<feature type="compositionally biased region" description="Low complexity" evidence="1">
    <location>
        <begin position="818"/>
        <end position="832"/>
    </location>
</feature>
<dbReference type="RefSeq" id="WP_124428175.1">
    <property type="nucleotide sequence ID" value="NZ_BHXC01000007.1"/>
</dbReference>
<organism evidence="3 4">
    <name type="scientific">Streptomyces noursei</name>
    <name type="common">Streptomyces albulus</name>
    <dbReference type="NCBI Taxonomy" id="1971"/>
    <lineage>
        <taxon>Bacteria</taxon>
        <taxon>Bacillati</taxon>
        <taxon>Actinomycetota</taxon>
        <taxon>Actinomycetes</taxon>
        <taxon>Kitasatosporales</taxon>
        <taxon>Streptomycetaceae</taxon>
        <taxon>Streptomyces</taxon>
    </lineage>
</organism>
<name>A0A401R689_STRNR</name>
<reference evidence="3 4" key="1">
    <citation type="journal article" date="2019" name="Microbiol. Resour. Announc.">
        <title>Draft Genome Sequence of the Most Traditional epsilon-Poly-l-Lysine Producer, Streptomyces albulus NBRC14147.</title>
        <authorList>
            <person name="Yamanaka K."/>
            <person name="Hamano Y."/>
        </authorList>
    </citation>
    <scope>NUCLEOTIDE SEQUENCE [LARGE SCALE GENOMIC DNA]</scope>
    <source>
        <strain evidence="3 4">NBRC 14147</strain>
    </source>
</reference>
<gene>
    <name evidence="3" type="ORF">SALB_05916</name>
</gene>
<protein>
    <recommendedName>
        <fullName evidence="2">eCIS core domain-containing protein</fullName>
    </recommendedName>
</protein>
<feature type="region of interest" description="Disordered" evidence="1">
    <location>
        <begin position="1"/>
        <end position="45"/>
    </location>
</feature>